<dbReference type="EMBL" id="FUYQ01000023">
    <property type="protein sequence ID" value="SKB78595.1"/>
    <property type="molecule type" value="Genomic_DNA"/>
</dbReference>
<evidence type="ECO:0000256" key="1">
    <source>
        <dbReference type="ARBA" id="ARBA00006484"/>
    </source>
</evidence>
<reference evidence="4" key="1">
    <citation type="submission" date="2017-02" db="EMBL/GenBank/DDBJ databases">
        <authorList>
            <person name="Varghese N."/>
            <person name="Submissions S."/>
        </authorList>
    </citation>
    <scope>NUCLEOTIDE SEQUENCE [LARGE SCALE GENOMIC DNA]</scope>
    <source>
        <strain evidence="4">DSM 24967</strain>
    </source>
</reference>
<keyword evidence="4" id="KW-1185">Reference proteome</keyword>
<dbReference type="PRINTS" id="PR00080">
    <property type="entry name" value="SDRFAMILY"/>
</dbReference>
<dbReference type="Proteomes" id="UP000190852">
    <property type="component" value="Unassembled WGS sequence"/>
</dbReference>
<evidence type="ECO:0000256" key="2">
    <source>
        <dbReference type="ARBA" id="ARBA00023002"/>
    </source>
</evidence>
<accession>A0A1T5E3Y2</accession>
<sequence length="284" mass="31254">MYLKKGISSLFISSVLQNNTGLSRCFTTRYDIMDMEGFAGKYVFVTGGAKGIGRAIVCMFAKGGAKVAFCDYDKEAGDQLSSELSNTVLFYKVDVTDENRLLEVMDLLFQRWGTLDIIINNVGISQFSPLTETTLEQFDRILATNLRPVFITSQALAVQRNTPEGKKRYGRIVNIASTRYLMSEPGSEGYAASKGGIVSLTHALAISFSEYAITVNSISPGWIQHTAYEMLSDADHKQHPSGRVGTPDDIARTCLFLCAPENDFINGQNVVVDGGMTKKMIYLD</sequence>
<dbReference type="Gene3D" id="3.40.50.720">
    <property type="entry name" value="NAD(P)-binding Rossmann-like Domain"/>
    <property type="match status" value="1"/>
</dbReference>
<evidence type="ECO:0008006" key="5">
    <source>
        <dbReference type="Google" id="ProtNLM"/>
    </source>
</evidence>
<dbReference type="PANTHER" id="PTHR24321:SF8">
    <property type="entry name" value="ESTRADIOL 17-BETA-DEHYDROGENASE 8-RELATED"/>
    <property type="match status" value="1"/>
</dbReference>
<dbReference type="SUPFAM" id="SSF51735">
    <property type="entry name" value="NAD(P)-binding Rossmann-fold domains"/>
    <property type="match status" value="1"/>
</dbReference>
<evidence type="ECO:0000313" key="4">
    <source>
        <dbReference type="Proteomes" id="UP000190852"/>
    </source>
</evidence>
<dbReference type="PROSITE" id="PS00061">
    <property type="entry name" value="ADH_SHORT"/>
    <property type="match status" value="1"/>
</dbReference>
<keyword evidence="2" id="KW-0560">Oxidoreductase</keyword>
<dbReference type="GO" id="GO:0016491">
    <property type="term" value="F:oxidoreductase activity"/>
    <property type="evidence" value="ECO:0007669"/>
    <property type="project" value="UniProtKB-KW"/>
</dbReference>
<dbReference type="FunFam" id="3.40.50.720:FF:000084">
    <property type="entry name" value="Short-chain dehydrogenase reductase"/>
    <property type="match status" value="1"/>
</dbReference>
<dbReference type="PRINTS" id="PR00081">
    <property type="entry name" value="GDHRDH"/>
</dbReference>
<dbReference type="InterPro" id="IPR020904">
    <property type="entry name" value="Sc_DH/Rdtase_CS"/>
</dbReference>
<dbReference type="InterPro" id="IPR036291">
    <property type="entry name" value="NAD(P)-bd_dom_sf"/>
</dbReference>
<protein>
    <recommendedName>
        <fullName evidence="5">NAD(P)-dependent dehydrogenase, short-chain alcohol dehydrogenase family</fullName>
    </recommendedName>
</protein>
<proteinExistence type="inferred from homology"/>
<dbReference type="AlphaFoldDB" id="A0A1T5E3Y2"/>
<dbReference type="InterPro" id="IPR002347">
    <property type="entry name" value="SDR_fam"/>
</dbReference>
<evidence type="ECO:0000313" key="3">
    <source>
        <dbReference type="EMBL" id="SKB78595.1"/>
    </source>
</evidence>
<gene>
    <name evidence="3" type="ORF">SAMN05660349_02770</name>
</gene>
<name>A0A1T5E3Y2_9BACT</name>
<comment type="similarity">
    <text evidence="1">Belongs to the short-chain dehydrogenases/reductases (SDR) family.</text>
</comment>
<dbReference type="PANTHER" id="PTHR24321">
    <property type="entry name" value="DEHYDROGENASES, SHORT CHAIN"/>
    <property type="match status" value="1"/>
</dbReference>
<dbReference type="Pfam" id="PF13561">
    <property type="entry name" value="adh_short_C2"/>
    <property type="match status" value="1"/>
</dbReference>
<organism evidence="3 4">
    <name type="scientific">Parabacteroides chartae</name>
    <dbReference type="NCBI Taxonomy" id="1037355"/>
    <lineage>
        <taxon>Bacteria</taxon>
        <taxon>Pseudomonadati</taxon>
        <taxon>Bacteroidota</taxon>
        <taxon>Bacteroidia</taxon>
        <taxon>Bacteroidales</taxon>
        <taxon>Tannerellaceae</taxon>
        <taxon>Parabacteroides</taxon>
    </lineage>
</organism>